<dbReference type="AlphaFoldDB" id="C0R986"/>
<keyword evidence="1" id="KW-0614">Plasmid</keyword>
<accession>C0R986</accession>
<name>C0R986_BORVA</name>
<dbReference type="HOGENOM" id="CLU_3196838_0_0_12"/>
<gene>
    <name evidence="1" type="ORF">BVAVS116_H0029</name>
</gene>
<dbReference type="EMBL" id="CP001440">
    <property type="protein sequence ID" value="ACN52928.1"/>
    <property type="molecule type" value="Genomic_DNA"/>
</dbReference>
<geneLocation type="plasmid" evidence="1 2">
    <name>VS116_lp28-3</name>
</geneLocation>
<evidence type="ECO:0000313" key="2">
    <source>
        <dbReference type="Proteomes" id="UP000006163"/>
    </source>
</evidence>
<reference evidence="1 2" key="1">
    <citation type="journal article" date="2012" name="J. Bacteriol.">
        <title>Whole-Genome Sequences of Borrelia bissettii, Borrelia valaisiana, and Borrelia spielmanii.</title>
        <authorList>
            <person name="Schutzer S.E."/>
            <person name="Fraser-Liggett C.M."/>
            <person name="Qiu W.G."/>
            <person name="Kraiczy P."/>
            <person name="Mongodin E.F."/>
            <person name="Dunn J.J."/>
            <person name="Luft B.J."/>
            <person name="Casjens S.R."/>
        </authorList>
    </citation>
    <scope>NUCLEOTIDE SEQUENCE [LARGE SCALE GENOMIC DNA]</scope>
    <source>
        <strain evidence="1 2">VS116</strain>
        <plasmid evidence="1">VS116_lp28-3</plasmid>
    </source>
</reference>
<keyword evidence="2" id="KW-1185">Reference proteome</keyword>
<sequence>MKIFWAIKLLVKIKKKIEKIRRLSSYYKFFHYGIEFPDIQEDLIL</sequence>
<evidence type="ECO:0000313" key="1">
    <source>
        <dbReference type="EMBL" id="ACN52928.1"/>
    </source>
</evidence>
<protein>
    <submittedName>
        <fullName evidence="1">Uncharacterized protein</fullName>
    </submittedName>
</protein>
<proteinExistence type="predicted"/>
<organism evidence="1 2">
    <name type="scientific">Borreliella valaisiana VS116</name>
    <dbReference type="NCBI Taxonomy" id="445987"/>
    <lineage>
        <taxon>Bacteria</taxon>
        <taxon>Pseudomonadati</taxon>
        <taxon>Spirochaetota</taxon>
        <taxon>Spirochaetia</taxon>
        <taxon>Spirochaetales</taxon>
        <taxon>Borreliaceae</taxon>
        <taxon>Borreliella</taxon>
    </lineage>
</organism>
<dbReference type="Proteomes" id="UP000006163">
    <property type="component" value="Plasmid VS116_lp28-3"/>
</dbReference>